<evidence type="ECO:0000313" key="3">
    <source>
        <dbReference type="Proteomes" id="UP001142292"/>
    </source>
</evidence>
<keyword evidence="3" id="KW-1185">Reference proteome</keyword>
<feature type="transmembrane region" description="Helical" evidence="1">
    <location>
        <begin position="132"/>
        <end position="150"/>
    </location>
</feature>
<feature type="transmembrane region" description="Helical" evidence="1">
    <location>
        <begin position="156"/>
        <end position="179"/>
    </location>
</feature>
<proteinExistence type="predicted"/>
<evidence type="ECO:0000313" key="2">
    <source>
        <dbReference type="EMBL" id="GLJ67108.1"/>
    </source>
</evidence>
<feature type="transmembrane region" description="Helical" evidence="1">
    <location>
        <begin position="38"/>
        <end position="59"/>
    </location>
</feature>
<organism evidence="2 3">
    <name type="scientific">Nocardioides luteus</name>
    <dbReference type="NCBI Taxonomy" id="1844"/>
    <lineage>
        <taxon>Bacteria</taxon>
        <taxon>Bacillati</taxon>
        <taxon>Actinomycetota</taxon>
        <taxon>Actinomycetes</taxon>
        <taxon>Propionibacteriales</taxon>
        <taxon>Nocardioidaceae</taxon>
        <taxon>Nocardioides</taxon>
    </lineage>
</organism>
<dbReference type="Proteomes" id="UP001142292">
    <property type="component" value="Unassembled WGS sequence"/>
</dbReference>
<dbReference type="RefSeq" id="WP_189119047.1">
    <property type="nucleotide sequence ID" value="NZ_BMRK01000010.1"/>
</dbReference>
<comment type="caution">
    <text evidence="2">The sequence shown here is derived from an EMBL/GenBank/DDBJ whole genome shotgun (WGS) entry which is preliminary data.</text>
</comment>
<keyword evidence="1" id="KW-0812">Transmembrane</keyword>
<evidence type="ECO:0000256" key="1">
    <source>
        <dbReference type="SAM" id="Phobius"/>
    </source>
</evidence>
<gene>
    <name evidence="2" type="ORF">GCM10017579_11440</name>
</gene>
<dbReference type="EMBL" id="BSEL01000003">
    <property type="protein sequence ID" value="GLJ67108.1"/>
    <property type="molecule type" value="Genomic_DNA"/>
</dbReference>
<reference evidence="2" key="1">
    <citation type="journal article" date="2014" name="Int. J. Syst. Evol. Microbiol.">
        <title>Complete genome of a new Firmicutes species belonging to the dominant human colonic microbiota ('Ruminococcus bicirculans') reveals two chromosomes and a selective capacity to utilize plant glucans.</title>
        <authorList>
            <consortium name="NISC Comparative Sequencing Program"/>
            <person name="Wegmann U."/>
            <person name="Louis P."/>
            <person name="Goesmann A."/>
            <person name="Henrissat B."/>
            <person name="Duncan S.H."/>
            <person name="Flint H.J."/>
        </authorList>
    </citation>
    <scope>NUCLEOTIDE SEQUENCE</scope>
    <source>
        <strain evidence="2">VKM Ac-1246</strain>
    </source>
</reference>
<reference evidence="2" key="2">
    <citation type="submission" date="2023-01" db="EMBL/GenBank/DDBJ databases">
        <authorList>
            <person name="Sun Q."/>
            <person name="Evtushenko L."/>
        </authorList>
    </citation>
    <scope>NUCLEOTIDE SEQUENCE</scope>
    <source>
        <strain evidence="2">VKM Ac-1246</strain>
    </source>
</reference>
<keyword evidence="1" id="KW-1133">Transmembrane helix</keyword>
<protein>
    <submittedName>
        <fullName evidence="2">Uncharacterized protein</fullName>
    </submittedName>
</protein>
<name>A0ABQ5SSI0_9ACTN</name>
<keyword evidence="1" id="KW-0472">Membrane</keyword>
<feature type="transmembrane region" description="Helical" evidence="1">
    <location>
        <begin position="101"/>
        <end position="123"/>
    </location>
</feature>
<accession>A0ABQ5SSI0</accession>
<sequence length="197" mass="21077">MTMTTPDENEGVVVNEDPEVAVEVAALAAEPVPREMTWAIRLIIGLIAFSAVVVVVMVVRSDDLVRAWAEGNASAKRILETEGLDALINPPTDNRISAPAFIAPAITLFGVMAIMMGVLAVFLRNGFEWSRITITFLVFISAVASVGGILTGPPVLISVLTAIAIVIAAALLVVMWLPANTRYIHPPHRVRGVEIDD</sequence>